<evidence type="ECO:0000256" key="2">
    <source>
        <dbReference type="ARBA" id="ARBA00004613"/>
    </source>
</evidence>
<evidence type="ECO:0000313" key="12">
    <source>
        <dbReference type="EnsemblPlants" id="AUR62040231-RA:cds"/>
    </source>
</evidence>
<evidence type="ECO:0000256" key="4">
    <source>
        <dbReference type="ARBA" id="ARBA00022729"/>
    </source>
</evidence>
<comment type="similarity">
    <text evidence="8">Belongs to the plant egg cell-secreted peptide family.</text>
</comment>
<feature type="compositionally biased region" description="Pro residues" evidence="9">
    <location>
        <begin position="124"/>
        <end position="139"/>
    </location>
</feature>
<dbReference type="GO" id="GO:2000008">
    <property type="term" value="P:regulation of protein localization to cell surface"/>
    <property type="evidence" value="ECO:0007669"/>
    <property type="project" value="UniProtKB-ARBA"/>
</dbReference>
<dbReference type="GO" id="GO:0080155">
    <property type="term" value="P:regulation of double fertilization forming a zygote and endosperm"/>
    <property type="evidence" value="ECO:0007669"/>
    <property type="project" value="UniProtKB-ARBA"/>
</dbReference>
<dbReference type="InterPro" id="IPR008502">
    <property type="entry name" value="Prolamin-like"/>
</dbReference>
<gene>
    <name evidence="12" type="primary">LOC110740215</name>
</gene>
<dbReference type="KEGG" id="cqi:110740215"/>
<keyword evidence="6" id="KW-0968">Cytoplasmic vesicle</keyword>
<reference evidence="12" key="2">
    <citation type="submission" date="2021-03" db="UniProtKB">
        <authorList>
            <consortium name="EnsemblPlants"/>
        </authorList>
    </citation>
    <scope>IDENTIFICATION</scope>
</reference>
<dbReference type="GeneID" id="110740215"/>
<keyword evidence="13" id="KW-1185">Reference proteome</keyword>
<dbReference type="AlphaFoldDB" id="A0A803N4B5"/>
<evidence type="ECO:0000259" key="11">
    <source>
        <dbReference type="Pfam" id="PF05617"/>
    </source>
</evidence>
<evidence type="ECO:0000256" key="5">
    <source>
        <dbReference type="ARBA" id="ARBA00023279"/>
    </source>
</evidence>
<keyword evidence="5" id="KW-0278">Fertilization</keyword>
<evidence type="ECO:0000256" key="3">
    <source>
        <dbReference type="ARBA" id="ARBA00022525"/>
    </source>
</evidence>
<comment type="subcellular location">
    <subcellularLocation>
        <location evidence="1">Cytoplasmic vesicle</location>
    </subcellularLocation>
    <subcellularLocation>
        <location evidence="2">Secreted</location>
    </subcellularLocation>
</comment>
<dbReference type="PANTHER" id="PTHR35293">
    <property type="entry name" value="EGG CELL-SECRETED PROTEIN 1.5"/>
    <property type="match status" value="1"/>
</dbReference>
<feature type="signal peptide" evidence="10">
    <location>
        <begin position="1"/>
        <end position="26"/>
    </location>
</feature>
<dbReference type="RefSeq" id="XP_021776387.1">
    <property type="nucleotide sequence ID" value="XM_021920695.1"/>
</dbReference>
<dbReference type="OMA" id="YLGTGCC"/>
<proteinExistence type="inferred from homology"/>
<reference evidence="12" key="1">
    <citation type="journal article" date="2017" name="Nature">
        <title>The genome of Chenopodium quinoa.</title>
        <authorList>
            <person name="Jarvis D.E."/>
            <person name="Ho Y.S."/>
            <person name="Lightfoot D.J."/>
            <person name="Schmoeckel S.M."/>
            <person name="Li B."/>
            <person name="Borm T.J.A."/>
            <person name="Ohyanagi H."/>
            <person name="Mineta K."/>
            <person name="Michell C.T."/>
            <person name="Saber N."/>
            <person name="Kharbatia N.M."/>
            <person name="Rupper R.R."/>
            <person name="Sharp A.R."/>
            <person name="Dally N."/>
            <person name="Boughton B.A."/>
            <person name="Woo Y.H."/>
            <person name="Gao G."/>
            <person name="Schijlen E.G.W.M."/>
            <person name="Guo X."/>
            <person name="Momin A.A."/>
            <person name="Negrao S."/>
            <person name="Al-Babili S."/>
            <person name="Gehring C."/>
            <person name="Roessner U."/>
            <person name="Jung C."/>
            <person name="Murphy K."/>
            <person name="Arold S.T."/>
            <person name="Gojobori T."/>
            <person name="van der Linden C.G."/>
            <person name="van Loo E.N."/>
            <person name="Jellen E.N."/>
            <person name="Maughan P.J."/>
            <person name="Tester M."/>
        </authorList>
    </citation>
    <scope>NUCLEOTIDE SEQUENCE [LARGE SCALE GENOMIC DNA]</scope>
    <source>
        <strain evidence="12">cv. PI 614886</strain>
    </source>
</reference>
<dbReference type="Proteomes" id="UP000596660">
    <property type="component" value="Unplaced"/>
</dbReference>
<evidence type="ECO:0000256" key="9">
    <source>
        <dbReference type="SAM" id="MobiDB-lite"/>
    </source>
</evidence>
<evidence type="ECO:0000256" key="1">
    <source>
        <dbReference type="ARBA" id="ARBA00004541"/>
    </source>
</evidence>
<keyword evidence="3" id="KW-0964">Secreted</keyword>
<sequence>MAQSLRILTTIVVVFTIICSLTATKARPILVDLSPTESSTLVARLNLAGHSTSCWESLFKLQSCSGEVFQFFYDGKTYLGSDCCHAIIIIVQDCWPAMLGSLGFTAEEGDILKGYCDAEENNPSPKPPSPPHAPGPVKY</sequence>
<feature type="region of interest" description="Disordered" evidence="9">
    <location>
        <begin position="117"/>
        <end position="139"/>
    </location>
</feature>
<dbReference type="EnsemblPlants" id="AUR62040231-RA">
    <property type="protein sequence ID" value="AUR62040231-RA:cds"/>
    <property type="gene ID" value="AUR62040231"/>
</dbReference>
<evidence type="ECO:0000256" key="6">
    <source>
        <dbReference type="ARBA" id="ARBA00023329"/>
    </source>
</evidence>
<evidence type="ECO:0000313" key="13">
    <source>
        <dbReference type="Proteomes" id="UP000596660"/>
    </source>
</evidence>
<dbReference type="InterPro" id="IPR044711">
    <property type="entry name" value="EC11-15"/>
</dbReference>
<evidence type="ECO:0000256" key="8">
    <source>
        <dbReference type="ARBA" id="ARBA00034484"/>
    </source>
</evidence>
<keyword evidence="4 10" id="KW-0732">Signal</keyword>
<dbReference type="GO" id="GO:0005576">
    <property type="term" value="C:extracellular region"/>
    <property type="evidence" value="ECO:0007669"/>
    <property type="project" value="UniProtKB-SubCell"/>
</dbReference>
<feature type="domain" description="Prolamin-like" evidence="11">
    <location>
        <begin position="54"/>
        <end position="117"/>
    </location>
</feature>
<accession>A0A803N4B5</accession>
<protein>
    <recommendedName>
        <fullName evidence="11">Prolamin-like domain-containing protein</fullName>
    </recommendedName>
</protein>
<comment type="function">
    <text evidence="7">Involved in the regulation of gamete interactions during the double fertilization and to prevent multiple-pollen tube attraction; mediates the redistribution of the gamete fusogen HAP2/GCS1 to the cell surface after secretion upon sperm arrival.</text>
</comment>
<dbReference type="Gramene" id="AUR62040231-RA">
    <property type="protein sequence ID" value="AUR62040231-RA:cds"/>
    <property type="gene ID" value="AUR62040231"/>
</dbReference>
<feature type="chain" id="PRO_5031442850" description="Prolamin-like domain-containing protein" evidence="10">
    <location>
        <begin position="27"/>
        <end position="139"/>
    </location>
</feature>
<dbReference type="PANTHER" id="PTHR35293:SF1">
    <property type="entry name" value="EGG CELL-SECRETED PROTEIN 1.5"/>
    <property type="match status" value="1"/>
</dbReference>
<dbReference type="OrthoDB" id="782765at2759"/>
<dbReference type="GO" id="GO:0031410">
    <property type="term" value="C:cytoplasmic vesicle"/>
    <property type="evidence" value="ECO:0007669"/>
    <property type="project" value="UniProtKB-SubCell"/>
</dbReference>
<evidence type="ECO:0000256" key="10">
    <source>
        <dbReference type="SAM" id="SignalP"/>
    </source>
</evidence>
<evidence type="ECO:0000256" key="7">
    <source>
        <dbReference type="ARBA" id="ARBA00034457"/>
    </source>
</evidence>
<dbReference type="Pfam" id="PF05617">
    <property type="entry name" value="Prolamin_like"/>
    <property type="match status" value="1"/>
</dbReference>
<organism evidence="12 13">
    <name type="scientific">Chenopodium quinoa</name>
    <name type="common">Quinoa</name>
    <dbReference type="NCBI Taxonomy" id="63459"/>
    <lineage>
        <taxon>Eukaryota</taxon>
        <taxon>Viridiplantae</taxon>
        <taxon>Streptophyta</taxon>
        <taxon>Embryophyta</taxon>
        <taxon>Tracheophyta</taxon>
        <taxon>Spermatophyta</taxon>
        <taxon>Magnoliopsida</taxon>
        <taxon>eudicotyledons</taxon>
        <taxon>Gunneridae</taxon>
        <taxon>Pentapetalae</taxon>
        <taxon>Caryophyllales</taxon>
        <taxon>Chenopodiaceae</taxon>
        <taxon>Chenopodioideae</taxon>
        <taxon>Atripliceae</taxon>
        <taxon>Chenopodium</taxon>
    </lineage>
</organism>
<dbReference type="GO" id="GO:0009567">
    <property type="term" value="P:double fertilization forming a zygote and endosperm"/>
    <property type="evidence" value="ECO:0007669"/>
    <property type="project" value="InterPro"/>
</dbReference>
<name>A0A803N4B5_CHEQI</name>